<proteinExistence type="predicted"/>
<evidence type="ECO:0000313" key="2">
    <source>
        <dbReference type="Proteomes" id="UP000280091"/>
    </source>
</evidence>
<evidence type="ECO:0000313" key="1">
    <source>
        <dbReference type="EMBL" id="RKS94538.1"/>
    </source>
</evidence>
<dbReference type="EMBL" id="RBXA01000001">
    <property type="protein sequence ID" value="RKS94538.1"/>
    <property type="molecule type" value="Genomic_DNA"/>
</dbReference>
<gene>
    <name evidence="1" type="ORF">BC952_0146</name>
</gene>
<organism evidence="1 2">
    <name type="scientific">Flavobacterium limicola</name>
    <dbReference type="NCBI Taxonomy" id="180441"/>
    <lineage>
        <taxon>Bacteria</taxon>
        <taxon>Pseudomonadati</taxon>
        <taxon>Bacteroidota</taxon>
        <taxon>Flavobacteriia</taxon>
        <taxon>Flavobacteriales</taxon>
        <taxon>Flavobacteriaceae</taxon>
        <taxon>Flavobacterium</taxon>
    </lineage>
</organism>
<name>A0A495S5Y5_9FLAO</name>
<sequence>MRSFFYVVGSLLKKLERKKLSNTTATLEKN</sequence>
<dbReference type="AlphaFoldDB" id="A0A495S5Y5"/>
<reference evidence="1 2" key="1">
    <citation type="submission" date="2018-10" db="EMBL/GenBank/DDBJ databases">
        <title>Genomic Encyclopedia of Archaeal and Bacterial Type Strains, Phase II (KMG-II): from individual species to whole genera.</title>
        <authorList>
            <person name="Goeker M."/>
        </authorList>
    </citation>
    <scope>NUCLEOTIDE SEQUENCE [LARGE SCALE GENOMIC DNA]</scope>
    <source>
        <strain evidence="1 2">DSM 15094</strain>
    </source>
</reference>
<keyword evidence="2" id="KW-1185">Reference proteome</keyword>
<protein>
    <submittedName>
        <fullName evidence="1">Uncharacterized protein</fullName>
    </submittedName>
</protein>
<comment type="caution">
    <text evidence="1">The sequence shown here is derived from an EMBL/GenBank/DDBJ whole genome shotgun (WGS) entry which is preliminary data.</text>
</comment>
<accession>A0A495S5Y5</accession>
<dbReference type="Proteomes" id="UP000280091">
    <property type="component" value="Unassembled WGS sequence"/>
</dbReference>